<gene>
    <name evidence="2" type="ORF">LPJ53_001164</name>
</gene>
<proteinExistence type="predicted"/>
<protein>
    <submittedName>
        <fullName evidence="2">Uncharacterized protein</fullName>
    </submittedName>
</protein>
<keyword evidence="1" id="KW-0812">Transmembrane</keyword>
<organism evidence="2 3">
    <name type="scientific">Coemansia erecta</name>
    <dbReference type="NCBI Taxonomy" id="147472"/>
    <lineage>
        <taxon>Eukaryota</taxon>
        <taxon>Fungi</taxon>
        <taxon>Fungi incertae sedis</taxon>
        <taxon>Zoopagomycota</taxon>
        <taxon>Kickxellomycotina</taxon>
        <taxon>Kickxellomycetes</taxon>
        <taxon>Kickxellales</taxon>
        <taxon>Kickxellaceae</taxon>
        <taxon>Coemansia</taxon>
    </lineage>
</organism>
<reference evidence="2" key="1">
    <citation type="submission" date="2022-07" db="EMBL/GenBank/DDBJ databases">
        <title>Phylogenomic reconstructions and comparative analyses of Kickxellomycotina fungi.</title>
        <authorList>
            <person name="Reynolds N.K."/>
            <person name="Stajich J.E."/>
            <person name="Barry K."/>
            <person name="Grigoriev I.V."/>
            <person name="Crous P."/>
            <person name="Smith M.E."/>
        </authorList>
    </citation>
    <scope>NUCLEOTIDE SEQUENCE</scope>
    <source>
        <strain evidence="2">NBRC 32514</strain>
    </source>
</reference>
<dbReference type="AlphaFoldDB" id="A0A9W7Y0J6"/>
<feature type="transmembrane region" description="Helical" evidence="1">
    <location>
        <begin position="164"/>
        <end position="186"/>
    </location>
</feature>
<comment type="caution">
    <text evidence="2">The sequence shown here is derived from an EMBL/GenBank/DDBJ whole genome shotgun (WGS) entry which is preliminary data.</text>
</comment>
<keyword evidence="3" id="KW-1185">Reference proteome</keyword>
<evidence type="ECO:0000256" key="1">
    <source>
        <dbReference type="SAM" id="Phobius"/>
    </source>
</evidence>
<dbReference type="Proteomes" id="UP001149813">
    <property type="component" value="Unassembled WGS sequence"/>
</dbReference>
<sequence>MPHFSPLIRHTHKHGIARHASVLSPAHLQRQRLERNVQQQQQQQLLRLTQAQAQQQQQQMQQQGARTIRRPRIYHFRHQGTPPWAPQALGHLEFVLSEQPLDGLLVPRAGAAPASVSSSSSSSTAAVTAAVGGKPLVVGARKPAGAVQAVGEQQGRERRGERPVLTAAAVGAAAGVLGAAAVTLLAE</sequence>
<dbReference type="EMBL" id="JANBOJ010000027">
    <property type="protein sequence ID" value="KAJ1724574.1"/>
    <property type="molecule type" value="Genomic_DNA"/>
</dbReference>
<accession>A0A9W7Y0J6</accession>
<keyword evidence="1" id="KW-0472">Membrane</keyword>
<evidence type="ECO:0000313" key="3">
    <source>
        <dbReference type="Proteomes" id="UP001149813"/>
    </source>
</evidence>
<name>A0A9W7Y0J6_9FUNG</name>
<keyword evidence="1" id="KW-1133">Transmembrane helix</keyword>
<evidence type="ECO:0000313" key="2">
    <source>
        <dbReference type="EMBL" id="KAJ1724574.1"/>
    </source>
</evidence>